<protein>
    <submittedName>
        <fullName evidence="1">Formyltransferase/hydrolase complex Fhc subunit B</fullName>
    </submittedName>
</protein>
<keyword evidence="1" id="KW-0378">Hydrolase</keyword>
<dbReference type="EMBL" id="CP036261">
    <property type="protein sequence ID" value="QDS85901.1"/>
    <property type="molecule type" value="Genomic_DNA"/>
</dbReference>
<name>A0A517LTE5_9BACT</name>
<accession>A0A517LTE5</accession>
<dbReference type="InterPro" id="IPR016457">
    <property type="entry name" value="Formylmethanofuran_DH_bsu"/>
</dbReference>
<gene>
    <name evidence="1" type="primary">fhcB</name>
    <name evidence="1" type="ORF">EC9_00580</name>
</gene>
<dbReference type="AlphaFoldDB" id="A0A517LTE5"/>
<dbReference type="Gene3D" id="3.40.228.10">
    <property type="entry name" value="Dimethylsulfoxide Reductase, domain 2"/>
    <property type="match status" value="1"/>
</dbReference>
<dbReference type="KEGG" id="ruv:EC9_00580"/>
<evidence type="ECO:0000313" key="1">
    <source>
        <dbReference type="EMBL" id="QDS85901.1"/>
    </source>
</evidence>
<dbReference type="GO" id="GO:0016740">
    <property type="term" value="F:transferase activity"/>
    <property type="evidence" value="ECO:0007669"/>
    <property type="project" value="UniProtKB-KW"/>
</dbReference>
<dbReference type="NCBIfam" id="TIGR03129">
    <property type="entry name" value="one_C_dehyd_B"/>
    <property type="match status" value="1"/>
</dbReference>
<dbReference type="GO" id="GO:0015948">
    <property type="term" value="P:methanogenesis"/>
    <property type="evidence" value="ECO:0007669"/>
    <property type="project" value="InterPro"/>
</dbReference>
<sequence>MSETWNHVACPGCSCLCDDLSVQFDGDRLLSFEPACPRGEQWFRTRCESSPRGPQVAGVTVDYDSAIAVAVEILRAADYPLIYGLSQSATPGQRAAIALADALSGVADTTASLDHSAAIMALQEFGEVTCTLGEIRNRADLVIFWGCDPASSHPRHAERYSIHPRGRWLPGGRDDRTVVMIGTAGQVEQCRLDAEGTTPDITIAIQPGQDFETLSLLRRLVRGDHVADVPAPLGQLVPLMKGCKYGAFFYGLGLGSGDDSESSAAAPIDHVNVAALLQLVAELNAFARITARRMGRHGEVSGADNVLCWQTGYPFAVDFSCGYPRHNPSEFSADGLLARGDVDAAVLVGAETIPRFSAAARKHLESIPTILLDHPAAQLPFQSTVEFSTAVYGLHASGTTFRMDNVPLALHAMVPTKLPTDADVLTDLMNGLAIEAGIGSRRDPRR</sequence>
<keyword evidence="1" id="KW-0808">Transferase</keyword>
<dbReference type="PIRSF" id="PIRSF005646">
    <property type="entry name" value="FwdB"/>
    <property type="match status" value="1"/>
</dbReference>
<dbReference type="OrthoDB" id="240576at2"/>
<reference evidence="1 2" key="1">
    <citation type="submission" date="2019-02" db="EMBL/GenBank/DDBJ databases">
        <title>Deep-cultivation of Planctomycetes and their phenomic and genomic characterization uncovers novel biology.</title>
        <authorList>
            <person name="Wiegand S."/>
            <person name="Jogler M."/>
            <person name="Boedeker C."/>
            <person name="Pinto D."/>
            <person name="Vollmers J."/>
            <person name="Rivas-Marin E."/>
            <person name="Kohn T."/>
            <person name="Peeters S.H."/>
            <person name="Heuer A."/>
            <person name="Rast P."/>
            <person name="Oberbeckmann S."/>
            <person name="Bunk B."/>
            <person name="Jeske O."/>
            <person name="Meyerdierks A."/>
            <person name="Storesund J.E."/>
            <person name="Kallscheuer N."/>
            <person name="Luecker S."/>
            <person name="Lage O.M."/>
            <person name="Pohl T."/>
            <person name="Merkel B.J."/>
            <person name="Hornburger P."/>
            <person name="Mueller R.-W."/>
            <person name="Bruemmer F."/>
            <person name="Labrenz M."/>
            <person name="Spormann A.M."/>
            <person name="Op den Camp H."/>
            <person name="Overmann J."/>
            <person name="Amann R."/>
            <person name="Jetten M.S.M."/>
            <person name="Mascher T."/>
            <person name="Medema M.H."/>
            <person name="Devos D.P."/>
            <person name="Kaster A.-K."/>
            <person name="Ovreas L."/>
            <person name="Rohde M."/>
            <person name="Galperin M.Y."/>
            <person name="Jogler C."/>
        </authorList>
    </citation>
    <scope>NUCLEOTIDE SEQUENCE [LARGE SCALE GENOMIC DNA]</scope>
    <source>
        <strain evidence="1 2">EC9</strain>
    </source>
</reference>
<dbReference type="RefSeq" id="WP_145341364.1">
    <property type="nucleotide sequence ID" value="NZ_CP036261.1"/>
</dbReference>
<proteinExistence type="predicted"/>
<dbReference type="GO" id="GO:0018493">
    <property type="term" value="F:formylmethanofuran dehydrogenase activity"/>
    <property type="evidence" value="ECO:0007669"/>
    <property type="project" value="InterPro"/>
</dbReference>
<keyword evidence="2" id="KW-1185">Reference proteome</keyword>
<dbReference type="SUPFAM" id="SSF53706">
    <property type="entry name" value="Formate dehydrogenase/DMSO reductase, domains 1-3"/>
    <property type="match status" value="1"/>
</dbReference>
<dbReference type="Proteomes" id="UP000319557">
    <property type="component" value="Chromosome"/>
</dbReference>
<evidence type="ECO:0000313" key="2">
    <source>
        <dbReference type="Proteomes" id="UP000319557"/>
    </source>
</evidence>
<dbReference type="GO" id="GO:0016787">
    <property type="term" value="F:hydrolase activity"/>
    <property type="evidence" value="ECO:0007669"/>
    <property type="project" value="UniProtKB-KW"/>
</dbReference>
<organism evidence="1 2">
    <name type="scientific">Rosistilla ulvae</name>
    <dbReference type="NCBI Taxonomy" id="1930277"/>
    <lineage>
        <taxon>Bacteria</taxon>
        <taxon>Pseudomonadati</taxon>
        <taxon>Planctomycetota</taxon>
        <taxon>Planctomycetia</taxon>
        <taxon>Pirellulales</taxon>
        <taxon>Pirellulaceae</taxon>
        <taxon>Rosistilla</taxon>
    </lineage>
</organism>